<evidence type="ECO:0000256" key="4">
    <source>
        <dbReference type="ARBA" id="ARBA00022801"/>
    </source>
</evidence>
<feature type="chain" id="PRO_5046421516" description="Peptidoglycan hydrolase" evidence="7">
    <location>
        <begin position="27"/>
        <end position="607"/>
    </location>
</feature>
<name>A0ABQ1P338_9ENTE</name>
<dbReference type="RefSeq" id="WP_088271067.1">
    <property type="nucleotide sequence ID" value="NZ_BMKI01000003.1"/>
</dbReference>
<evidence type="ECO:0000256" key="7">
    <source>
        <dbReference type="SAM" id="SignalP"/>
    </source>
</evidence>
<evidence type="ECO:0000256" key="5">
    <source>
        <dbReference type="ARBA" id="ARBA00032108"/>
    </source>
</evidence>
<dbReference type="SMART" id="SM00047">
    <property type="entry name" value="LYZ2"/>
    <property type="match status" value="1"/>
</dbReference>
<dbReference type="Gene3D" id="3.10.350.10">
    <property type="entry name" value="LysM domain"/>
    <property type="match status" value="2"/>
</dbReference>
<reference evidence="10" key="1">
    <citation type="journal article" date="2019" name="Int. J. Syst. Evol. Microbiol.">
        <title>The Global Catalogue of Microorganisms (GCM) 10K type strain sequencing project: providing services to taxonomists for standard genome sequencing and annotation.</title>
        <authorList>
            <consortium name="The Broad Institute Genomics Platform"/>
            <consortium name="The Broad Institute Genome Sequencing Center for Infectious Disease"/>
            <person name="Wu L."/>
            <person name="Ma J."/>
        </authorList>
    </citation>
    <scope>NUCLEOTIDE SEQUENCE [LARGE SCALE GENOMIC DNA]</scope>
    <source>
        <strain evidence="10">CGMCC 1.15942</strain>
    </source>
</reference>
<evidence type="ECO:0000256" key="2">
    <source>
        <dbReference type="ARBA" id="ARBA00022529"/>
    </source>
</evidence>
<feature type="compositionally biased region" description="Low complexity" evidence="6">
    <location>
        <begin position="56"/>
        <end position="83"/>
    </location>
</feature>
<feature type="compositionally biased region" description="Acidic residues" evidence="6">
    <location>
        <begin position="84"/>
        <end position="93"/>
    </location>
</feature>
<dbReference type="Proteomes" id="UP000630615">
    <property type="component" value="Unassembled WGS sequence"/>
</dbReference>
<dbReference type="CDD" id="cd00118">
    <property type="entry name" value="LysM"/>
    <property type="match status" value="2"/>
</dbReference>
<feature type="signal peptide" evidence="7">
    <location>
        <begin position="1"/>
        <end position="26"/>
    </location>
</feature>
<evidence type="ECO:0000313" key="10">
    <source>
        <dbReference type="Proteomes" id="UP000630615"/>
    </source>
</evidence>
<dbReference type="InterPro" id="IPR036779">
    <property type="entry name" value="LysM_dom_sf"/>
</dbReference>
<proteinExistence type="inferred from homology"/>
<feature type="compositionally biased region" description="Pro residues" evidence="6">
    <location>
        <begin position="164"/>
        <end position="184"/>
    </location>
</feature>
<dbReference type="Gene3D" id="4.10.80.30">
    <property type="entry name" value="DNA polymerase, domain 6"/>
    <property type="match status" value="1"/>
</dbReference>
<evidence type="ECO:0000256" key="1">
    <source>
        <dbReference type="ARBA" id="ARBA00010266"/>
    </source>
</evidence>
<feature type="domain" description="LysM" evidence="8">
    <location>
        <begin position="419"/>
        <end position="462"/>
    </location>
</feature>
<feature type="compositionally biased region" description="Low complexity" evidence="6">
    <location>
        <begin position="185"/>
        <end position="200"/>
    </location>
</feature>
<feature type="compositionally biased region" description="Polar residues" evidence="6">
    <location>
        <begin position="201"/>
        <end position="219"/>
    </location>
</feature>
<dbReference type="InterPro" id="IPR002901">
    <property type="entry name" value="MGlyc_endo_b_GlcNAc-like_dom"/>
</dbReference>
<dbReference type="SUPFAM" id="SSF54106">
    <property type="entry name" value="LysM domain"/>
    <property type="match status" value="2"/>
</dbReference>
<sequence length="607" mass="65998">MKKRNLNSKKMRVLSVGLLTSTAVLSVNDVQPIVAKESEDHVTAGSEEQEDVAILSSTSEYEPTESTVEGIATSSSTQESSSESTDETIEESTTDSSTTDETSSSSTQETTDETSTPDTSDTTTSTTSSTSSTSSSNSSTSSTSSSTSSSTTSSTTTPSKPKPKPQPSKPKPAPKPSTPTPVQPQQPIQGPQQPITTSPTNNVSIGSTTTGASPAGSNQVFHISPNLTTKSFVKVIGEDARQIAGENNVYASVMIAQAILESASGNSALASAPNYNLFGIKGSYKGQSANFLTSEDDGSGSMFTIRSDFRKYPSYKESLEDYVKLIRGGTDFNNSFYSGTWKTNTKSYKDATKFLTGRYATDTSYNAKLNGLIDAYDLTQYDTLKDNKKTKKAKKISLNTSFEKLEKQNDKADQNIEYITHIVEKGESLKSISELYNISTLAILDKNQLDRRMLFIGQKLSIPKQEEKTTVVVKEDAVDRSLDMVQKLSTAFADKETTQSSEKKVAKSTKTATTKETTTKETTKKEKNATKETADSSVKKDTKDYQVSATRKKTKETYEVKKGDTLASISKKTGVSVWSLKEWNDLDQYFLTEGQQLILTPIYDLQS</sequence>
<dbReference type="InterPro" id="IPR051056">
    <property type="entry name" value="Glycosyl_Hydrolase_73"/>
</dbReference>
<dbReference type="SMART" id="SM00257">
    <property type="entry name" value="LysM"/>
    <property type="match status" value="2"/>
</dbReference>
<keyword evidence="7" id="KW-0732">Signal</keyword>
<dbReference type="Pfam" id="PF01476">
    <property type="entry name" value="LysM"/>
    <property type="match status" value="2"/>
</dbReference>
<comment type="similarity">
    <text evidence="1">Belongs to the glycosyl hydrolase 73 family.</text>
</comment>
<evidence type="ECO:0000313" key="9">
    <source>
        <dbReference type="EMBL" id="GGC89665.1"/>
    </source>
</evidence>
<feature type="region of interest" description="Disordered" evidence="6">
    <location>
        <begin position="499"/>
        <end position="546"/>
    </location>
</feature>
<protein>
    <recommendedName>
        <fullName evidence="5">Peptidoglycan hydrolase</fullName>
    </recommendedName>
</protein>
<keyword evidence="4" id="KW-0378">Hydrolase</keyword>
<dbReference type="PANTHER" id="PTHR33308:SF9">
    <property type="entry name" value="PEPTIDOGLYCAN HYDROLASE FLGJ"/>
    <property type="match status" value="1"/>
</dbReference>
<dbReference type="PANTHER" id="PTHR33308">
    <property type="entry name" value="PEPTIDOGLYCAN HYDROLASE FLGJ"/>
    <property type="match status" value="1"/>
</dbReference>
<feature type="compositionally biased region" description="Basic and acidic residues" evidence="6">
    <location>
        <begin position="517"/>
        <end position="544"/>
    </location>
</feature>
<evidence type="ECO:0000256" key="6">
    <source>
        <dbReference type="SAM" id="MobiDB-lite"/>
    </source>
</evidence>
<feature type="region of interest" description="Disordered" evidence="6">
    <location>
        <begin position="38"/>
        <end position="219"/>
    </location>
</feature>
<dbReference type="PROSITE" id="PS51782">
    <property type="entry name" value="LYSM"/>
    <property type="match status" value="2"/>
</dbReference>
<comment type="caution">
    <text evidence="9">The sequence shown here is derived from an EMBL/GenBank/DDBJ whole genome shotgun (WGS) entry which is preliminary data.</text>
</comment>
<organism evidence="9 10">
    <name type="scientific">Enterococcus wangshanyuanii</name>
    <dbReference type="NCBI Taxonomy" id="2005703"/>
    <lineage>
        <taxon>Bacteria</taxon>
        <taxon>Bacillati</taxon>
        <taxon>Bacillota</taxon>
        <taxon>Bacilli</taxon>
        <taxon>Lactobacillales</taxon>
        <taxon>Enterococcaceae</taxon>
        <taxon>Enterococcus</taxon>
    </lineage>
</organism>
<evidence type="ECO:0000259" key="8">
    <source>
        <dbReference type="PROSITE" id="PS51782"/>
    </source>
</evidence>
<feature type="compositionally biased region" description="Low complexity" evidence="6">
    <location>
        <begin position="94"/>
        <end position="159"/>
    </location>
</feature>
<evidence type="ECO:0000256" key="3">
    <source>
        <dbReference type="ARBA" id="ARBA00022638"/>
    </source>
</evidence>
<accession>A0ABQ1P338</accession>
<dbReference type="Gene3D" id="1.10.530.10">
    <property type="match status" value="1"/>
</dbReference>
<dbReference type="Pfam" id="PF01832">
    <property type="entry name" value="Glucosaminidase"/>
    <property type="match status" value="1"/>
</dbReference>
<feature type="domain" description="LysM" evidence="8">
    <location>
        <begin position="556"/>
        <end position="599"/>
    </location>
</feature>
<dbReference type="InterPro" id="IPR018392">
    <property type="entry name" value="LysM"/>
</dbReference>
<keyword evidence="2" id="KW-0929">Antimicrobial</keyword>
<gene>
    <name evidence="9" type="ORF">GCM10011573_19130</name>
</gene>
<keyword evidence="3" id="KW-0081">Bacteriolytic enzyme</keyword>
<keyword evidence="10" id="KW-1185">Reference proteome</keyword>
<dbReference type="EMBL" id="BMKI01000003">
    <property type="protein sequence ID" value="GGC89665.1"/>
    <property type="molecule type" value="Genomic_DNA"/>
</dbReference>